<dbReference type="Pfam" id="PF25601">
    <property type="entry name" value="AAA_lid_14"/>
    <property type="match status" value="1"/>
</dbReference>
<dbReference type="InterPro" id="IPR001789">
    <property type="entry name" value="Sig_transdc_resp-reg_receiver"/>
</dbReference>
<dbReference type="Pfam" id="PF02954">
    <property type="entry name" value="HTH_8"/>
    <property type="match status" value="1"/>
</dbReference>
<feature type="domain" description="Response regulatory" evidence="11">
    <location>
        <begin position="7"/>
        <end position="121"/>
    </location>
</feature>
<sequence>MTGAPPTIFFVEDDETLREATVQALTLEGFEVSAHADAPSALRAVTPAFAGVIVSDIRMPGMDGIAFFDHLRALDPEMQVIFTTAHGDVAMAVEAMKNGAADFFTKPYSVSRLVHAIRRAHDRRALVLENRRLRDVLREREHRRIGGSSQTAERLQRLIAEVARADVDLVISGPTGVGKNFVARLVHDLSPRRDRPFVTVDAGVLMHDDANLILFGRDPSVALSRSGLVERAQGGTLVLDEIESIPERAKGQLLSLIDTRRFLAIGAERPRSVDVRIIAISRSAGEGEGARPLDPALLHRLGGIAIALPNLASRREDIPDLFREFVAAFEAELELETSELGEAEWRHLLSHDWPGNIRELRTFARNFATGLTRIAQGSAYNAEPQSLRELVARFERAVIEDALRDAKGQVDEVQQRLSLPRKTLYDRLTKYGLRAKDYRR</sequence>
<dbReference type="InterPro" id="IPR002078">
    <property type="entry name" value="Sigma_54_int"/>
</dbReference>
<dbReference type="InterPro" id="IPR027417">
    <property type="entry name" value="P-loop_NTPase"/>
</dbReference>
<keyword evidence="6" id="KW-0238">DNA-binding</keyword>
<dbReference type="SUPFAM" id="SSF52172">
    <property type="entry name" value="CheY-like"/>
    <property type="match status" value="1"/>
</dbReference>
<dbReference type="InterPro" id="IPR058031">
    <property type="entry name" value="AAA_lid_NorR"/>
</dbReference>
<dbReference type="InterPro" id="IPR002197">
    <property type="entry name" value="HTH_Fis"/>
</dbReference>
<dbReference type="PANTHER" id="PTHR32071">
    <property type="entry name" value="TRANSCRIPTIONAL REGULATORY PROTEIN"/>
    <property type="match status" value="1"/>
</dbReference>
<dbReference type="CDD" id="cd00009">
    <property type="entry name" value="AAA"/>
    <property type="match status" value="1"/>
</dbReference>
<dbReference type="Gene3D" id="1.10.8.60">
    <property type="match status" value="1"/>
</dbReference>
<feature type="modified residue" description="4-aspartylphosphate" evidence="9">
    <location>
        <position position="56"/>
    </location>
</feature>
<evidence type="ECO:0000256" key="5">
    <source>
        <dbReference type="ARBA" id="ARBA00023015"/>
    </source>
</evidence>
<evidence type="ECO:0000256" key="9">
    <source>
        <dbReference type="PROSITE-ProRule" id="PRU00169"/>
    </source>
</evidence>
<dbReference type="InterPro" id="IPR025943">
    <property type="entry name" value="Sigma_54_int_dom_ATP-bd_2"/>
</dbReference>
<dbReference type="SMART" id="SM00382">
    <property type="entry name" value="AAA"/>
    <property type="match status" value="1"/>
</dbReference>
<dbReference type="PROSITE" id="PS00688">
    <property type="entry name" value="SIGMA54_INTERACT_3"/>
    <property type="match status" value="1"/>
</dbReference>
<evidence type="ECO:0000256" key="3">
    <source>
        <dbReference type="ARBA" id="ARBA00022840"/>
    </source>
</evidence>
<dbReference type="PROSITE" id="PS50110">
    <property type="entry name" value="RESPONSE_REGULATORY"/>
    <property type="match status" value="1"/>
</dbReference>
<accession>A0A142VUB8</accession>
<keyword evidence="3" id="KW-0067">ATP-binding</keyword>
<dbReference type="AlphaFoldDB" id="A0A142VUB8"/>
<dbReference type="KEGG" id="ster:AOA14_01690"/>
<evidence type="ECO:0000256" key="1">
    <source>
        <dbReference type="ARBA" id="ARBA00022553"/>
    </source>
</evidence>
<evidence type="ECO:0000256" key="4">
    <source>
        <dbReference type="ARBA" id="ARBA00023012"/>
    </source>
</evidence>
<dbReference type="InterPro" id="IPR009057">
    <property type="entry name" value="Homeodomain-like_sf"/>
</dbReference>
<dbReference type="GO" id="GO:0006355">
    <property type="term" value="P:regulation of DNA-templated transcription"/>
    <property type="evidence" value="ECO:0007669"/>
    <property type="project" value="InterPro"/>
</dbReference>
<dbReference type="Proteomes" id="UP000076234">
    <property type="component" value="Chromosome"/>
</dbReference>
<dbReference type="Gene3D" id="1.10.10.60">
    <property type="entry name" value="Homeodomain-like"/>
    <property type="match status" value="1"/>
</dbReference>
<dbReference type="CDD" id="cd17549">
    <property type="entry name" value="REC_DctD-like"/>
    <property type="match status" value="1"/>
</dbReference>
<dbReference type="Pfam" id="PF00072">
    <property type="entry name" value="Response_reg"/>
    <property type="match status" value="1"/>
</dbReference>
<dbReference type="SMART" id="SM00448">
    <property type="entry name" value="REC"/>
    <property type="match status" value="1"/>
</dbReference>
<dbReference type="RefSeq" id="WP_062900518.1">
    <property type="nucleotide sequence ID" value="NZ_CP013342.1"/>
</dbReference>
<name>A0A142VUB8_9SPHN</name>
<keyword evidence="5" id="KW-0805">Transcription regulation</keyword>
<keyword evidence="4" id="KW-0902">Two-component regulatory system</keyword>
<dbReference type="GO" id="GO:0043565">
    <property type="term" value="F:sequence-specific DNA binding"/>
    <property type="evidence" value="ECO:0007669"/>
    <property type="project" value="InterPro"/>
</dbReference>
<keyword evidence="2" id="KW-0547">Nucleotide-binding</keyword>
<reference evidence="12" key="2">
    <citation type="journal article" date="2016" name="Genome Announc.">
        <title>Complete Genome Sequence of Sphingopyxis terrae Strain 203-1 (NBRC 111660), a Polyethylene Glycol Degrader.</title>
        <authorList>
            <person name="Ohtsubo Y."/>
            <person name="Nonoyama S."/>
            <person name="Nagata Y."/>
            <person name="Numata M."/>
            <person name="Tsuchikane K."/>
            <person name="Hosoyama A."/>
            <person name="Yamazoe A."/>
            <person name="Tsuda M."/>
            <person name="Fujita N."/>
            <person name="Kawai F."/>
        </authorList>
    </citation>
    <scope>NUCLEOTIDE SEQUENCE [LARGE SCALE GENOMIC DNA]</scope>
    <source>
        <strain evidence="12">203-1</strain>
    </source>
</reference>
<evidence type="ECO:0000259" key="10">
    <source>
        <dbReference type="PROSITE" id="PS50045"/>
    </source>
</evidence>
<evidence type="ECO:0000259" key="11">
    <source>
        <dbReference type="PROSITE" id="PS50110"/>
    </source>
</evidence>
<dbReference type="PROSITE" id="PS00676">
    <property type="entry name" value="SIGMA54_INTERACT_2"/>
    <property type="match status" value="1"/>
</dbReference>
<dbReference type="PANTHER" id="PTHR32071:SF57">
    <property type="entry name" value="C4-DICARBOXYLATE TRANSPORT TRANSCRIPTIONAL REGULATORY PROTEIN DCTD"/>
    <property type="match status" value="1"/>
</dbReference>
<keyword evidence="7" id="KW-0010">Activator</keyword>
<keyword evidence="1 9" id="KW-0597">Phosphoprotein</keyword>
<keyword evidence="8" id="KW-0804">Transcription</keyword>
<dbReference type="SUPFAM" id="SSF52540">
    <property type="entry name" value="P-loop containing nucleoside triphosphate hydrolases"/>
    <property type="match status" value="1"/>
</dbReference>
<dbReference type="PROSITE" id="PS50045">
    <property type="entry name" value="SIGMA54_INTERACT_4"/>
    <property type="match status" value="1"/>
</dbReference>
<gene>
    <name evidence="12" type="ORF">AOA14_01690</name>
</gene>
<dbReference type="Pfam" id="PF00158">
    <property type="entry name" value="Sigma54_activat"/>
    <property type="match status" value="1"/>
</dbReference>
<proteinExistence type="predicted"/>
<dbReference type="GO" id="GO:0000160">
    <property type="term" value="P:phosphorelay signal transduction system"/>
    <property type="evidence" value="ECO:0007669"/>
    <property type="project" value="UniProtKB-KW"/>
</dbReference>
<dbReference type="EMBL" id="CP013342">
    <property type="protein sequence ID" value="AMU93312.1"/>
    <property type="molecule type" value="Genomic_DNA"/>
</dbReference>
<dbReference type="InterPro" id="IPR003593">
    <property type="entry name" value="AAA+_ATPase"/>
</dbReference>
<reference evidence="12" key="1">
    <citation type="submission" date="2015-11" db="EMBL/GenBank/DDBJ databases">
        <authorList>
            <person name="Zhang Y."/>
            <person name="Guo Z."/>
        </authorList>
    </citation>
    <scope>NUCLEOTIDE SEQUENCE</scope>
    <source>
        <strain evidence="12">203-1</strain>
    </source>
</reference>
<evidence type="ECO:0000256" key="6">
    <source>
        <dbReference type="ARBA" id="ARBA00023125"/>
    </source>
</evidence>
<evidence type="ECO:0000313" key="12">
    <source>
        <dbReference type="EMBL" id="AMU93312.1"/>
    </source>
</evidence>
<dbReference type="Gene3D" id="3.40.50.2300">
    <property type="match status" value="1"/>
</dbReference>
<dbReference type="GO" id="GO:0005524">
    <property type="term" value="F:ATP binding"/>
    <property type="evidence" value="ECO:0007669"/>
    <property type="project" value="UniProtKB-KW"/>
</dbReference>
<dbReference type="Gene3D" id="3.40.50.300">
    <property type="entry name" value="P-loop containing nucleotide triphosphate hydrolases"/>
    <property type="match status" value="1"/>
</dbReference>
<dbReference type="InterPro" id="IPR011006">
    <property type="entry name" value="CheY-like_superfamily"/>
</dbReference>
<organism evidence="12">
    <name type="scientific">Sphingopyxis terrae subsp. terrae NBRC 15098</name>
    <dbReference type="NCBI Taxonomy" id="1219058"/>
    <lineage>
        <taxon>Bacteria</taxon>
        <taxon>Pseudomonadati</taxon>
        <taxon>Pseudomonadota</taxon>
        <taxon>Alphaproteobacteria</taxon>
        <taxon>Sphingomonadales</taxon>
        <taxon>Sphingomonadaceae</taxon>
        <taxon>Sphingopyxis</taxon>
    </lineage>
</organism>
<feature type="domain" description="Sigma-54 factor interaction" evidence="10">
    <location>
        <begin position="145"/>
        <end position="369"/>
    </location>
</feature>
<evidence type="ECO:0000256" key="2">
    <source>
        <dbReference type="ARBA" id="ARBA00022741"/>
    </source>
</evidence>
<evidence type="ECO:0000256" key="8">
    <source>
        <dbReference type="ARBA" id="ARBA00023163"/>
    </source>
</evidence>
<protein>
    <submittedName>
        <fullName evidence="12">Fis family transcriptional regulator</fullName>
    </submittedName>
</protein>
<dbReference type="SUPFAM" id="SSF46689">
    <property type="entry name" value="Homeodomain-like"/>
    <property type="match status" value="1"/>
</dbReference>
<dbReference type="STRING" id="1219058.AOA14_01690"/>
<evidence type="ECO:0000256" key="7">
    <source>
        <dbReference type="ARBA" id="ARBA00023159"/>
    </source>
</evidence>
<dbReference type="FunFam" id="3.40.50.2300:FF:000018">
    <property type="entry name" value="DNA-binding transcriptional regulator NtrC"/>
    <property type="match status" value="1"/>
</dbReference>
<dbReference type="InterPro" id="IPR025944">
    <property type="entry name" value="Sigma_54_int_dom_CS"/>
</dbReference>